<dbReference type="SUPFAM" id="SSF110296">
    <property type="entry name" value="Oligoxyloglucan reducing end-specific cellobiohydrolase"/>
    <property type="match status" value="1"/>
</dbReference>
<evidence type="ECO:0000256" key="1">
    <source>
        <dbReference type="ARBA" id="ARBA00022531"/>
    </source>
</evidence>
<evidence type="ECO:0000313" key="6">
    <source>
        <dbReference type="Proteomes" id="UP000434209"/>
    </source>
</evidence>
<dbReference type="PANTHER" id="PTHR47199:SF2">
    <property type="entry name" value="PHOTOSYSTEM II STABILITY_ASSEMBLY FACTOR HCF136, CHLOROPLASTIC"/>
    <property type="match status" value="1"/>
</dbReference>
<keyword evidence="2" id="KW-0604">Photosystem II</keyword>
<dbReference type="InterPro" id="IPR028203">
    <property type="entry name" value="PSII_CF48-like_dom"/>
</dbReference>
<evidence type="ECO:0000256" key="3">
    <source>
        <dbReference type="SAM" id="SignalP"/>
    </source>
</evidence>
<name>A0A7Z2JAM1_9BURK</name>
<dbReference type="GO" id="GO:0015979">
    <property type="term" value="P:photosynthesis"/>
    <property type="evidence" value="ECO:0007669"/>
    <property type="project" value="UniProtKB-KW"/>
</dbReference>
<dbReference type="KEGG" id="pacp:FAZ97_18135"/>
<keyword evidence="3" id="KW-0732">Signal</keyword>
<feature type="domain" description="Photosynthesis system II assembly factor Ycf48/Hcf136-like" evidence="4">
    <location>
        <begin position="83"/>
        <end position="167"/>
    </location>
</feature>
<dbReference type="GO" id="GO:0016787">
    <property type="term" value="F:hydrolase activity"/>
    <property type="evidence" value="ECO:0007669"/>
    <property type="project" value="UniProtKB-KW"/>
</dbReference>
<organism evidence="5 6">
    <name type="scientific">Paraburkholderia acidiphila</name>
    <dbReference type="NCBI Taxonomy" id="2571747"/>
    <lineage>
        <taxon>Bacteria</taxon>
        <taxon>Pseudomonadati</taxon>
        <taxon>Pseudomonadota</taxon>
        <taxon>Betaproteobacteria</taxon>
        <taxon>Burkholderiales</taxon>
        <taxon>Burkholderiaceae</taxon>
        <taxon>Paraburkholderia</taxon>
    </lineage>
</organism>
<evidence type="ECO:0000313" key="5">
    <source>
        <dbReference type="EMBL" id="QGZ58042.1"/>
    </source>
</evidence>
<feature type="chain" id="PRO_5031141214" evidence="3">
    <location>
        <begin position="22"/>
        <end position="330"/>
    </location>
</feature>
<dbReference type="Pfam" id="PF14870">
    <property type="entry name" value="PSII_BNR"/>
    <property type="match status" value="1"/>
</dbReference>
<keyword evidence="6" id="KW-1185">Reference proteome</keyword>
<dbReference type="EMBL" id="CP046910">
    <property type="protein sequence ID" value="QGZ58042.1"/>
    <property type="molecule type" value="Genomic_DNA"/>
</dbReference>
<evidence type="ECO:0000259" key="4">
    <source>
        <dbReference type="Pfam" id="PF14870"/>
    </source>
</evidence>
<evidence type="ECO:0000256" key="2">
    <source>
        <dbReference type="ARBA" id="ARBA00023276"/>
    </source>
</evidence>
<keyword evidence="1" id="KW-0602">Photosynthesis</keyword>
<sequence length="330" mass="34704">MKKYVLNCVVAVLAVGGTLLAQEACADAADKSLVQVRPADADPYATSEMLLAQARAGRRLVAVGDSGVVVLSDNDGKAYRQAKQVPSNATLTSVVFTDASNGWAVGHWGTILHTTDGGETWQLQHSDPTTDRPFFSVYFSDAQHGVAAGLWSLLMRTDDGGKHWQPINVPPPPGGGHADKNLFSLFSNQKGVLFIAAEHGLVLRSSDGGITWTYLDTGYKGSLWTGLALVDGGLLVGGLRGSLYRSDDDGVTWHRVDSGTHSSITSIAQRGKHVVAACLDGVIIRSADGGKTFTASQRNDHLPLTSVAIEGDSLVALSKSGVVVDPGTVN</sequence>
<dbReference type="PANTHER" id="PTHR47199">
    <property type="entry name" value="PHOTOSYSTEM II STABILITY/ASSEMBLY FACTOR HCF136, CHLOROPLASTIC"/>
    <property type="match status" value="1"/>
</dbReference>
<gene>
    <name evidence="5" type="ORF">FAZ97_18135</name>
</gene>
<dbReference type="AlphaFoldDB" id="A0A7Z2JAM1"/>
<dbReference type="Proteomes" id="UP000434209">
    <property type="component" value="Chromosome 2"/>
</dbReference>
<keyword evidence="5" id="KW-0378">Hydrolase</keyword>
<dbReference type="CDD" id="cd15482">
    <property type="entry name" value="Sialidase_non-viral"/>
    <property type="match status" value="1"/>
</dbReference>
<dbReference type="GO" id="GO:0009523">
    <property type="term" value="C:photosystem II"/>
    <property type="evidence" value="ECO:0007669"/>
    <property type="project" value="UniProtKB-KW"/>
</dbReference>
<proteinExistence type="predicted"/>
<dbReference type="Gene3D" id="2.130.10.10">
    <property type="entry name" value="YVTN repeat-like/Quinoprotein amine dehydrogenase"/>
    <property type="match status" value="2"/>
</dbReference>
<feature type="signal peptide" evidence="3">
    <location>
        <begin position="1"/>
        <end position="21"/>
    </location>
</feature>
<protein>
    <submittedName>
        <fullName evidence="5">Glycosyl hydrolase</fullName>
    </submittedName>
</protein>
<accession>A0A7Z2JAM1</accession>
<reference evidence="5 6" key="1">
    <citation type="submission" date="2019-12" db="EMBL/GenBank/DDBJ databases">
        <title>Paraburkholderia acidiphila 7Q-K02 sp. nov and Paraburkholderia acidisoli DHF22 sp. nov., two strains isolated from forest soil.</title>
        <authorList>
            <person name="Gao Z."/>
            <person name="Qiu L."/>
        </authorList>
    </citation>
    <scope>NUCLEOTIDE SEQUENCE [LARGE SCALE GENOMIC DNA]</scope>
    <source>
        <strain evidence="5 6">7Q-K02</strain>
    </source>
</reference>
<dbReference type="OrthoDB" id="9767885at2"/>
<dbReference type="InterPro" id="IPR015943">
    <property type="entry name" value="WD40/YVTN_repeat-like_dom_sf"/>
</dbReference>